<comment type="caution">
    <text evidence="1">The sequence shown here is derived from an EMBL/GenBank/DDBJ whole genome shotgun (WGS) entry which is preliminary data.</text>
</comment>
<keyword evidence="2" id="KW-1185">Reference proteome</keyword>
<reference evidence="1 2" key="1">
    <citation type="journal article" date="2022" name="DNA Res.">
        <title>Chromosomal-level genome assembly of the orchid tree Bauhinia variegata (Leguminosae; Cercidoideae) supports the allotetraploid origin hypothesis of Bauhinia.</title>
        <authorList>
            <person name="Zhong Y."/>
            <person name="Chen Y."/>
            <person name="Zheng D."/>
            <person name="Pang J."/>
            <person name="Liu Y."/>
            <person name="Luo S."/>
            <person name="Meng S."/>
            <person name="Qian L."/>
            <person name="Wei D."/>
            <person name="Dai S."/>
            <person name="Zhou R."/>
        </authorList>
    </citation>
    <scope>NUCLEOTIDE SEQUENCE [LARGE SCALE GENOMIC DNA]</scope>
    <source>
        <strain evidence="1">BV-YZ2020</strain>
    </source>
</reference>
<accession>A0ACB9Q861</accession>
<organism evidence="1 2">
    <name type="scientific">Bauhinia variegata</name>
    <name type="common">Purple orchid tree</name>
    <name type="synonym">Phanera variegata</name>
    <dbReference type="NCBI Taxonomy" id="167791"/>
    <lineage>
        <taxon>Eukaryota</taxon>
        <taxon>Viridiplantae</taxon>
        <taxon>Streptophyta</taxon>
        <taxon>Embryophyta</taxon>
        <taxon>Tracheophyta</taxon>
        <taxon>Spermatophyta</taxon>
        <taxon>Magnoliopsida</taxon>
        <taxon>eudicotyledons</taxon>
        <taxon>Gunneridae</taxon>
        <taxon>Pentapetalae</taxon>
        <taxon>rosids</taxon>
        <taxon>fabids</taxon>
        <taxon>Fabales</taxon>
        <taxon>Fabaceae</taxon>
        <taxon>Cercidoideae</taxon>
        <taxon>Cercideae</taxon>
        <taxon>Bauhiniinae</taxon>
        <taxon>Bauhinia</taxon>
    </lineage>
</organism>
<gene>
    <name evidence="1" type="ORF">L6164_003869</name>
</gene>
<name>A0ACB9Q861_BAUVA</name>
<evidence type="ECO:0000313" key="1">
    <source>
        <dbReference type="EMBL" id="KAI4355055.1"/>
    </source>
</evidence>
<dbReference type="EMBL" id="CM039427">
    <property type="protein sequence ID" value="KAI4355055.1"/>
    <property type="molecule type" value="Genomic_DNA"/>
</dbReference>
<evidence type="ECO:0000313" key="2">
    <source>
        <dbReference type="Proteomes" id="UP000828941"/>
    </source>
</evidence>
<protein>
    <submittedName>
        <fullName evidence="1">Uncharacterized protein</fullName>
    </submittedName>
</protein>
<dbReference type="Proteomes" id="UP000828941">
    <property type="component" value="Chromosome 2"/>
</dbReference>
<proteinExistence type="predicted"/>
<sequence length="244" mass="27091">MEEPKTAQTTPPLSDSNPPPSSTAQTLLPQPSPPPPPSTTLPPQPPPPPPPTTATSTLPPKSKKRSREYDALLKNSNYIKMRAVIKDLRPHFIEVLKTPDFRNCKAAHEIREQMKILMESYKHMKADVISQKSSVPDSQPSSGENLNGKKLQDAKSHEQSQTDRAFGKPYENKPTSQTVYEKLAEDSHSHGTYVVGGSAFGWNFITYKGEEPVYYGRTKEQFRATLTPKPDNLDSSAVDAQHSQ</sequence>